<proteinExistence type="predicted"/>
<reference evidence="2" key="1">
    <citation type="journal article" date="2015" name="Nature">
        <title>Complex archaea that bridge the gap between prokaryotes and eukaryotes.</title>
        <authorList>
            <person name="Spang A."/>
            <person name="Saw J.H."/>
            <person name="Jorgensen S.L."/>
            <person name="Zaremba-Niedzwiedzka K."/>
            <person name="Martijn J."/>
            <person name="Lind A.E."/>
            <person name="van Eijk R."/>
            <person name="Schleper C."/>
            <person name="Guy L."/>
            <person name="Ettema T.J."/>
        </authorList>
    </citation>
    <scope>NUCLEOTIDE SEQUENCE</scope>
</reference>
<organism evidence="2">
    <name type="scientific">marine sediment metagenome</name>
    <dbReference type="NCBI Taxonomy" id="412755"/>
    <lineage>
        <taxon>unclassified sequences</taxon>
        <taxon>metagenomes</taxon>
        <taxon>ecological metagenomes</taxon>
    </lineage>
</organism>
<evidence type="ECO:0000313" key="2">
    <source>
        <dbReference type="EMBL" id="KKN00153.1"/>
    </source>
</evidence>
<dbReference type="Gene3D" id="1.10.260.40">
    <property type="entry name" value="lambda repressor-like DNA-binding domains"/>
    <property type="match status" value="1"/>
</dbReference>
<dbReference type="EMBL" id="LAZR01005409">
    <property type="protein sequence ID" value="KKN00153.1"/>
    <property type="molecule type" value="Genomic_DNA"/>
</dbReference>
<gene>
    <name evidence="2" type="ORF">LCGC14_1140700</name>
</gene>
<name>A0A0F9Q432_9ZZZZ</name>
<dbReference type="GO" id="GO:0003677">
    <property type="term" value="F:DNA binding"/>
    <property type="evidence" value="ECO:0007669"/>
    <property type="project" value="InterPro"/>
</dbReference>
<evidence type="ECO:0000256" key="1">
    <source>
        <dbReference type="SAM" id="MobiDB-lite"/>
    </source>
</evidence>
<protein>
    <recommendedName>
        <fullName evidence="3">DNA-binding protein</fullName>
    </recommendedName>
</protein>
<sequence>MSKGITDRATLLIGMAGPTELSKAGDTDYPRWTNIKRGRARVGAEEIEILGSVFPEYRWWLMTGEVMPEAGQTSPEYDDANSKLPNHNAG</sequence>
<accession>A0A0F9Q432</accession>
<dbReference type="InterPro" id="IPR010982">
    <property type="entry name" value="Lambda_DNA-bd_dom_sf"/>
</dbReference>
<feature type="region of interest" description="Disordered" evidence="1">
    <location>
        <begin position="70"/>
        <end position="90"/>
    </location>
</feature>
<dbReference type="AlphaFoldDB" id="A0A0F9Q432"/>
<evidence type="ECO:0008006" key="3">
    <source>
        <dbReference type="Google" id="ProtNLM"/>
    </source>
</evidence>
<comment type="caution">
    <text evidence="2">The sequence shown here is derived from an EMBL/GenBank/DDBJ whole genome shotgun (WGS) entry which is preliminary data.</text>
</comment>